<dbReference type="AlphaFoldDB" id="A0A9X2I0T2"/>
<reference evidence="8" key="2">
    <citation type="submission" date="2023-01" db="EMBL/GenBank/DDBJ databases">
        <title>Gilvimarinus xylanilyticus HB14 isolated from Caulerpa lentillifera aquaculture base in Hainan, China.</title>
        <authorList>
            <person name="Zhang Y.-J."/>
        </authorList>
    </citation>
    <scope>NUCLEOTIDE SEQUENCE</scope>
    <source>
        <strain evidence="8">HB14</strain>
    </source>
</reference>
<comment type="catalytic activity">
    <reaction evidence="7">
        <text>a peptidoglycan chain = a peptidoglycan chain with N-acetyl-1,6-anhydromuramyl-[peptide] at the reducing end + a peptidoglycan chain with N-acetylglucosamine at the non-reducing end.</text>
        <dbReference type="EC" id="4.2.2.29"/>
    </reaction>
</comment>
<keyword evidence="4 7" id="KW-0472">Membrane</keyword>
<dbReference type="FunFam" id="3.30.160.60:FF:000242">
    <property type="entry name" value="Endolytic murein transglycosylase"/>
    <property type="match status" value="1"/>
</dbReference>
<dbReference type="HAMAP" id="MF_02065">
    <property type="entry name" value="MltG"/>
    <property type="match status" value="1"/>
</dbReference>
<accession>A0A9X2I0T2</accession>
<gene>
    <name evidence="7 8" type="primary">mltG</name>
    <name evidence="8" type="ORF">M6D89_04490</name>
</gene>
<keyword evidence="1 7" id="KW-1003">Cell membrane</keyword>
<organism evidence="8 9">
    <name type="scientific">Gilvimarinus xylanilyticus</name>
    <dbReference type="NCBI Taxonomy" id="2944139"/>
    <lineage>
        <taxon>Bacteria</taxon>
        <taxon>Pseudomonadati</taxon>
        <taxon>Pseudomonadota</taxon>
        <taxon>Gammaproteobacteria</taxon>
        <taxon>Cellvibrionales</taxon>
        <taxon>Cellvibrionaceae</taxon>
        <taxon>Gilvimarinus</taxon>
    </lineage>
</organism>
<dbReference type="RefSeq" id="WP_253966827.1">
    <property type="nucleotide sequence ID" value="NZ_JAMFTH010000001.1"/>
</dbReference>
<dbReference type="Gene3D" id="3.30.160.60">
    <property type="entry name" value="Classic Zinc Finger"/>
    <property type="match status" value="1"/>
</dbReference>
<evidence type="ECO:0000256" key="6">
    <source>
        <dbReference type="ARBA" id="ARBA00023316"/>
    </source>
</evidence>
<dbReference type="GO" id="GO:0071555">
    <property type="term" value="P:cell wall organization"/>
    <property type="evidence" value="ECO:0007669"/>
    <property type="project" value="UniProtKB-KW"/>
</dbReference>
<reference evidence="8" key="1">
    <citation type="submission" date="2022-05" db="EMBL/GenBank/DDBJ databases">
        <authorList>
            <person name="Sun H.-N."/>
        </authorList>
    </citation>
    <scope>NUCLEOTIDE SEQUENCE</scope>
    <source>
        <strain evidence="8">HB14</strain>
    </source>
</reference>
<keyword evidence="6 7" id="KW-0961">Cell wall biogenesis/degradation</keyword>
<evidence type="ECO:0000313" key="9">
    <source>
        <dbReference type="Proteomes" id="UP001139319"/>
    </source>
</evidence>
<dbReference type="GO" id="GO:0009252">
    <property type="term" value="P:peptidoglycan biosynthetic process"/>
    <property type="evidence" value="ECO:0007669"/>
    <property type="project" value="UniProtKB-UniRule"/>
</dbReference>
<dbReference type="EC" id="4.2.2.29" evidence="7"/>
<comment type="similarity">
    <text evidence="7">Belongs to the transglycosylase MltG family.</text>
</comment>
<protein>
    <recommendedName>
        <fullName evidence="7">Endolytic murein transglycosylase</fullName>
        <ecNumber evidence="7">4.2.2.29</ecNumber>
    </recommendedName>
    <alternativeName>
        <fullName evidence="7">Peptidoglycan lytic transglycosylase</fullName>
    </alternativeName>
    <alternativeName>
        <fullName evidence="7">Peptidoglycan polymerization terminase</fullName>
    </alternativeName>
</protein>
<evidence type="ECO:0000256" key="3">
    <source>
        <dbReference type="ARBA" id="ARBA00022989"/>
    </source>
</evidence>
<evidence type="ECO:0000256" key="7">
    <source>
        <dbReference type="HAMAP-Rule" id="MF_02065"/>
    </source>
</evidence>
<dbReference type="CDD" id="cd08010">
    <property type="entry name" value="MltG_like"/>
    <property type="match status" value="1"/>
</dbReference>
<evidence type="ECO:0000256" key="4">
    <source>
        <dbReference type="ARBA" id="ARBA00023136"/>
    </source>
</evidence>
<dbReference type="EMBL" id="JAMFTH010000001">
    <property type="protein sequence ID" value="MCP8898553.1"/>
    <property type="molecule type" value="Genomic_DNA"/>
</dbReference>
<dbReference type="PANTHER" id="PTHR30518:SF2">
    <property type="entry name" value="ENDOLYTIC MUREIN TRANSGLYCOSYLASE"/>
    <property type="match status" value="1"/>
</dbReference>
<dbReference type="Gene3D" id="3.30.1490.480">
    <property type="entry name" value="Endolytic murein transglycosylase"/>
    <property type="match status" value="1"/>
</dbReference>
<dbReference type="Pfam" id="PF02618">
    <property type="entry name" value="YceG"/>
    <property type="match status" value="1"/>
</dbReference>
<keyword evidence="2 7" id="KW-0812">Transmembrane</keyword>
<dbReference type="NCBIfam" id="TIGR00247">
    <property type="entry name" value="endolytic transglycosylase MltG"/>
    <property type="match status" value="1"/>
</dbReference>
<evidence type="ECO:0000256" key="5">
    <source>
        <dbReference type="ARBA" id="ARBA00023239"/>
    </source>
</evidence>
<evidence type="ECO:0000256" key="2">
    <source>
        <dbReference type="ARBA" id="ARBA00022692"/>
    </source>
</evidence>
<comment type="function">
    <text evidence="7">Functions as a peptidoglycan terminase that cleaves nascent peptidoglycan strands endolytically to terminate their elongation.</text>
</comment>
<dbReference type="PANTHER" id="PTHR30518">
    <property type="entry name" value="ENDOLYTIC MUREIN TRANSGLYCOSYLASE"/>
    <property type="match status" value="1"/>
</dbReference>
<name>A0A9X2I0T2_9GAMM</name>
<keyword evidence="7" id="KW-0997">Cell inner membrane</keyword>
<evidence type="ECO:0000313" key="8">
    <source>
        <dbReference type="EMBL" id="MCP8898553.1"/>
    </source>
</evidence>
<dbReference type="GO" id="GO:0005886">
    <property type="term" value="C:plasma membrane"/>
    <property type="evidence" value="ECO:0007669"/>
    <property type="project" value="UniProtKB-UniRule"/>
</dbReference>
<keyword evidence="9" id="KW-1185">Reference proteome</keyword>
<keyword evidence="5 7" id="KW-0456">Lyase</keyword>
<dbReference type="Proteomes" id="UP001139319">
    <property type="component" value="Unassembled WGS sequence"/>
</dbReference>
<dbReference type="GO" id="GO:0008932">
    <property type="term" value="F:lytic endotransglycosylase activity"/>
    <property type="evidence" value="ECO:0007669"/>
    <property type="project" value="UniProtKB-UniRule"/>
</dbReference>
<comment type="caution">
    <text evidence="8">The sequence shown here is derived from an EMBL/GenBank/DDBJ whole genome shotgun (WGS) entry which is preliminary data.</text>
</comment>
<proteinExistence type="inferred from homology"/>
<dbReference type="InterPro" id="IPR003770">
    <property type="entry name" value="MLTG-like"/>
</dbReference>
<sequence>MVQLAVNLIKKCLLLGLLALLVAGFGAYKYFNSWLHEPMVLGDEGLVYQLSWGSSLGSAVRDFQARGLIEHPKVLLLYARITGQSHVRAGDYQLQPGTTPAQFVTIFHTGNVIEYSVALIEGWTFAQAVNALAQAPRVKSLLQGKTAAEQLALLDLPIDHPEGWFFPDTYQYHGGDTDVAILKRAYGQMQSHLERLWPERDPGLPYETPYQALVMASVVERETGASWERRKIAGVFVRRLQRGMRLQTDPTVIYGMGEQYQGKIGRADLRRDTPYNTYTRSGLPPTPIALPGEGALYAALHPEPGSALYFVAKGDGTHVFSDTLEAHNKAVREYQLQRRGDYRSTLSAP</sequence>
<feature type="site" description="Important for catalytic activity" evidence="7">
    <location>
        <position position="222"/>
    </location>
</feature>
<evidence type="ECO:0000256" key="1">
    <source>
        <dbReference type="ARBA" id="ARBA00022475"/>
    </source>
</evidence>
<keyword evidence="3 7" id="KW-1133">Transmembrane helix</keyword>